<keyword evidence="1" id="KW-0378">Hydrolase</keyword>
<dbReference type="AlphaFoldDB" id="A0A2T5U4V5"/>
<name>A0A2T5U4V5_9SPHN</name>
<dbReference type="Gene3D" id="2.115.10.20">
    <property type="entry name" value="Glycosyl hydrolase domain, family 43"/>
    <property type="match status" value="2"/>
</dbReference>
<dbReference type="EMBL" id="QAYE01000005">
    <property type="protein sequence ID" value="PTW46500.1"/>
    <property type="molecule type" value="Genomic_DNA"/>
</dbReference>
<dbReference type="CDD" id="cd08984">
    <property type="entry name" value="GH43-like"/>
    <property type="match status" value="1"/>
</dbReference>
<gene>
    <name evidence="1" type="ORF">C8J25_105281</name>
</gene>
<dbReference type="Proteomes" id="UP000244013">
    <property type="component" value="Unassembled WGS sequence"/>
</dbReference>
<comment type="caution">
    <text evidence="1">The sequence shown here is derived from an EMBL/GenBank/DDBJ whole genome shotgun (WGS) entry which is preliminary data.</text>
</comment>
<organism evidence="1 2">
    <name type="scientific">Sphingomonas faeni</name>
    <dbReference type="NCBI Taxonomy" id="185950"/>
    <lineage>
        <taxon>Bacteria</taxon>
        <taxon>Pseudomonadati</taxon>
        <taxon>Pseudomonadota</taxon>
        <taxon>Alphaproteobacteria</taxon>
        <taxon>Sphingomonadales</taxon>
        <taxon>Sphingomonadaceae</taxon>
        <taxon>Sphingomonas</taxon>
    </lineage>
</organism>
<dbReference type="GO" id="GO:0016787">
    <property type="term" value="F:hydrolase activity"/>
    <property type="evidence" value="ECO:0007669"/>
    <property type="project" value="UniProtKB-KW"/>
</dbReference>
<accession>A0A2T5U4V5</accession>
<dbReference type="SUPFAM" id="SSF75005">
    <property type="entry name" value="Arabinanase/levansucrase/invertase"/>
    <property type="match status" value="1"/>
</dbReference>
<sequence length="320" mass="36071">MILFAAALLAGAPVAPKPLFRDPVHDGAADPSTVYDAARREWVMFYTNRRADLPMADAKDVRWVHGTAIGTARSRDGVHWRYGGTAAIPASCTGATLWAPDVQYLGGRWHMWLTVVPGVFRDWNAPRFIVHLTSRDLKRWTCGERLSLGSDRVIDASVAALPGGGYRLWYNDERLNKAIRYADSDDLVHWRVKGTIVDTPGEGPKAFRWKGRWWLISDAWKGLLAMRSTDGEHWTRQPDYLLATPGHAETDRAKGQHPDVIVAGDRAYIVYFVQQSGEPQSTRDPEWHRRSVLQIAELKEIEGILTVDRDAPTVIRLARR</sequence>
<dbReference type="OrthoDB" id="9759709at2"/>
<protein>
    <submittedName>
        <fullName evidence="1">Glycosyl hydrolase family 43</fullName>
    </submittedName>
</protein>
<dbReference type="InterPro" id="IPR023296">
    <property type="entry name" value="Glyco_hydro_beta-prop_sf"/>
</dbReference>
<proteinExistence type="predicted"/>
<evidence type="ECO:0000313" key="2">
    <source>
        <dbReference type="Proteomes" id="UP000244013"/>
    </source>
</evidence>
<reference evidence="1 2" key="1">
    <citation type="submission" date="2018-04" db="EMBL/GenBank/DDBJ databases">
        <title>Genomic Encyclopedia of Type Strains, Phase III (KMG-III): the genomes of soil and plant-associated and newly described type strains.</title>
        <authorList>
            <person name="Whitman W."/>
        </authorList>
    </citation>
    <scope>NUCLEOTIDE SEQUENCE [LARGE SCALE GENOMIC DNA]</scope>
    <source>
        <strain evidence="1 2">MA-olki</strain>
    </source>
</reference>
<evidence type="ECO:0000313" key="1">
    <source>
        <dbReference type="EMBL" id="PTW46500.1"/>
    </source>
</evidence>